<dbReference type="Gene3D" id="1.10.10.10">
    <property type="entry name" value="Winged helix-like DNA-binding domain superfamily/Winged helix DNA-binding domain"/>
    <property type="match status" value="1"/>
</dbReference>
<dbReference type="SUPFAM" id="SSF46785">
    <property type="entry name" value="Winged helix' DNA-binding domain"/>
    <property type="match status" value="1"/>
</dbReference>
<evidence type="ECO:0000256" key="8">
    <source>
        <dbReference type="SAM" id="MobiDB-lite"/>
    </source>
</evidence>
<dbReference type="OrthoDB" id="9801127at2"/>
<evidence type="ECO:0000256" key="3">
    <source>
        <dbReference type="ARBA" id="ARBA00022833"/>
    </source>
</evidence>
<keyword evidence="4" id="KW-0805">Transcription regulation</keyword>
<dbReference type="GO" id="GO:0003700">
    <property type="term" value="F:DNA-binding transcription factor activity"/>
    <property type="evidence" value="ECO:0007669"/>
    <property type="project" value="InterPro"/>
</dbReference>
<evidence type="ECO:0000313" key="10">
    <source>
        <dbReference type="Proteomes" id="UP000199473"/>
    </source>
</evidence>
<comment type="cofactor">
    <cofactor evidence="7">
        <name>Zn(2+)</name>
        <dbReference type="ChEBI" id="CHEBI:29105"/>
    </cofactor>
    <text evidence="7">Binds 1 zinc ion per subunit.</text>
</comment>
<dbReference type="STRING" id="1123062.SAMN02745775_105249"/>
<dbReference type="EMBL" id="FOSQ01000005">
    <property type="protein sequence ID" value="SFK67420.1"/>
    <property type="molecule type" value="Genomic_DNA"/>
</dbReference>
<dbReference type="CDD" id="cd07153">
    <property type="entry name" value="Fur_like"/>
    <property type="match status" value="1"/>
</dbReference>
<dbReference type="InterPro" id="IPR036390">
    <property type="entry name" value="WH_DNA-bd_sf"/>
</dbReference>
<evidence type="ECO:0000313" key="9">
    <source>
        <dbReference type="EMBL" id="SFK67420.1"/>
    </source>
</evidence>
<dbReference type="Proteomes" id="UP000199473">
    <property type="component" value="Unassembled WGS sequence"/>
</dbReference>
<dbReference type="Pfam" id="PF01475">
    <property type="entry name" value="FUR"/>
    <property type="match status" value="1"/>
</dbReference>
<keyword evidence="10" id="KW-1185">Reference proteome</keyword>
<evidence type="ECO:0000256" key="7">
    <source>
        <dbReference type="PIRSR" id="PIRSR602481-1"/>
    </source>
</evidence>
<feature type="binding site" evidence="7">
    <location>
        <position position="168"/>
    </location>
    <ligand>
        <name>Zn(2+)</name>
        <dbReference type="ChEBI" id="CHEBI:29105"/>
    </ligand>
</feature>
<dbReference type="RefSeq" id="WP_092960859.1">
    <property type="nucleotide sequence ID" value="NZ_FOSQ01000005.1"/>
</dbReference>
<feature type="binding site" evidence="7">
    <location>
        <position position="125"/>
    </location>
    <ligand>
        <name>Zn(2+)</name>
        <dbReference type="ChEBI" id="CHEBI:29105"/>
    </ligand>
</feature>
<feature type="compositionally biased region" description="Basic residues" evidence="8">
    <location>
        <begin position="7"/>
        <end position="17"/>
    </location>
</feature>
<dbReference type="GO" id="GO:0000976">
    <property type="term" value="F:transcription cis-regulatory region binding"/>
    <property type="evidence" value="ECO:0007669"/>
    <property type="project" value="TreeGrafter"/>
</dbReference>
<organism evidence="9 10">
    <name type="scientific">Falsiroseomonas stagni DSM 19981</name>
    <dbReference type="NCBI Taxonomy" id="1123062"/>
    <lineage>
        <taxon>Bacteria</taxon>
        <taxon>Pseudomonadati</taxon>
        <taxon>Pseudomonadota</taxon>
        <taxon>Alphaproteobacteria</taxon>
        <taxon>Acetobacterales</taxon>
        <taxon>Roseomonadaceae</taxon>
        <taxon>Falsiroseomonas</taxon>
    </lineage>
</organism>
<keyword evidence="7" id="KW-0479">Metal-binding</keyword>
<dbReference type="Gene3D" id="3.30.1490.190">
    <property type="match status" value="1"/>
</dbReference>
<dbReference type="InterPro" id="IPR036388">
    <property type="entry name" value="WH-like_DNA-bd_sf"/>
</dbReference>
<keyword evidence="2" id="KW-0678">Repressor</keyword>
<protein>
    <submittedName>
        <fullName evidence="9">Fur family transcriptional regulator, zinc uptake regulator</fullName>
    </submittedName>
</protein>
<feature type="region of interest" description="Disordered" evidence="8">
    <location>
        <begin position="1"/>
        <end position="22"/>
    </location>
</feature>
<keyword evidence="3 7" id="KW-0862">Zinc</keyword>
<name>A0A1I4BGJ7_9PROT</name>
<dbReference type="GO" id="GO:0008270">
    <property type="term" value="F:zinc ion binding"/>
    <property type="evidence" value="ECO:0007669"/>
    <property type="project" value="TreeGrafter"/>
</dbReference>
<proteinExistence type="inferred from homology"/>
<evidence type="ECO:0000256" key="4">
    <source>
        <dbReference type="ARBA" id="ARBA00023015"/>
    </source>
</evidence>
<dbReference type="PANTHER" id="PTHR33202">
    <property type="entry name" value="ZINC UPTAKE REGULATION PROTEIN"/>
    <property type="match status" value="1"/>
</dbReference>
<keyword evidence="6" id="KW-0804">Transcription</keyword>
<dbReference type="InterPro" id="IPR043135">
    <property type="entry name" value="Fur_C"/>
</dbReference>
<dbReference type="GO" id="GO:0005829">
    <property type="term" value="C:cytosol"/>
    <property type="evidence" value="ECO:0007669"/>
    <property type="project" value="TreeGrafter"/>
</dbReference>
<dbReference type="AlphaFoldDB" id="A0A1I4BGJ7"/>
<reference evidence="9 10" key="1">
    <citation type="submission" date="2016-10" db="EMBL/GenBank/DDBJ databases">
        <authorList>
            <person name="de Groot N.N."/>
        </authorList>
    </citation>
    <scope>NUCLEOTIDE SEQUENCE [LARGE SCALE GENOMIC DNA]</scope>
    <source>
        <strain evidence="9 10">DSM 19981</strain>
    </source>
</reference>
<comment type="similarity">
    <text evidence="1">Belongs to the Fur family.</text>
</comment>
<evidence type="ECO:0000256" key="5">
    <source>
        <dbReference type="ARBA" id="ARBA00023125"/>
    </source>
</evidence>
<evidence type="ECO:0000256" key="6">
    <source>
        <dbReference type="ARBA" id="ARBA00023163"/>
    </source>
</evidence>
<dbReference type="InterPro" id="IPR002481">
    <property type="entry name" value="FUR"/>
</dbReference>
<dbReference type="GO" id="GO:1900376">
    <property type="term" value="P:regulation of secondary metabolite biosynthetic process"/>
    <property type="evidence" value="ECO:0007669"/>
    <property type="project" value="TreeGrafter"/>
</dbReference>
<feature type="binding site" evidence="7">
    <location>
        <position position="165"/>
    </location>
    <ligand>
        <name>Zn(2+)</name>
        <dbReference type="ChEBI" id="CHEBI:29105"/>
    </ligand>
</feature>
<dbReference type="PANTHER" id="PTHR33202:SF6">
    <property type="entry name" value="ZINC UPTAKE REGULATION PROTEIN"/>
    <property type="match status" value="1"/>
</dbReference>
<evidence type="ECO:0000256" key="1">
    <source>
        <dbReference type="ARBA" id="ARBA00007957"/>
    </source>
</evidence>
<keyword evidence="5" id="KW-0238">DNA-binding</keyword>
<dbReference type="GO" id="GO:0045892">
    <property type="term" value="P:negative regulation of DNA-templated transcription"/>
    <property type="evidence" value="ECO:0007669"/>
    <property type="project" value="TreeGrafter"/>
</dbReference>
<feature type="binding site" evidence="7">
    <location>
        <position position="128"/>
    </location>
    <ligand>
        <name>Zn(2+)</name>
        <dbReference type="ChEBI" id="CHEBI:29105"/>
    </ligand>
</feature>
<sequence length="176" mass="18741">MSDHAGHAHHGAHHGHPRGGDIEASLDRAAATCLARGAQLTELRRQVLRLVLDSAQPIGAYALLDRLRGERRGAAPPTVYRALDFLIEHGLIHKIERLNAFVGCAEEPGHGHTHAHPHPHQFLICGRCGSTAEVCDESVAGAVAAAAGRLGFHVHRTTVEVEGICAHCHDTKSTSG</sequence>
<evidence type="ECO:0000256" key="2">
    <source>
        <dbReference type="ARBA" id="ARBA00022491"/>
    </source>
</evidence>
<accession>A0A1I4BGJ7</accession>
<gene>
    <name evidence="9" type="ORF">SAMN02745775_105249</name>
</gene>